<dbReference type="EC" id="4.2.3.4" evidence="7 18"/>
<dbReference type="HAMAP" id="MF_00110">
    <property type="entry name" value="DHQ_synthase"/>
    <property type="match status" value="1"/>
</dbReference>
<feature type="binding site" evidence="18">
    <location>
        <position position="248"/>
    </location>
    <ligand>
        <name>Zn(2+)</name>
        <dbReference type="ChEBI" id="CHEBI:29105"/>
    </ligand>
</feature>
<protein>
    <recommendedName>
        <fullName evidence="8 18">3-dehydroquinate synthase</fullName>
        <shortName evidence="18">DHQS</shortName>
        <ecNumber evidence="7 18">4.2.3.4</ecNumber>
    </recommendedName>
</protein>
<comment type="caution">
    <text evidence="18">Lacks conserved residue(s) required for the propagation of feature annotation.</text>
</comment>
<gene>
    <name evidence="18" type="primary">aroB</name>
    <name evidence="21" type="ORF">SAMN04489725_11636</name>
</gene>
<dbReference type="InterPro" id="IPR016037">
    <property type="entry name" value="DHQ_synth_AroB"/>
</dbReference>
<dbReference type="InterPro" id="IPR050071">
    <property type="entry name" value="Dehydroquinate_synthase"/>
</dbReference>
<evidence type="ECO:0000256" key="8">
    <source>
        <dbReference type="ARBA" id="ARBA00017684"/>
    </source>
</evidence>
<dbReference type="SUPFAM" id="SSF56796">
    <property type="entry name" value="Dehydroquinate synthase-like"/>
    <property type="match status" value="1"/>
</dbReference>
<name>A0A1H2WQL4_9BACL</name>
<evidence type="ECO:0000256" key="10">
    <source>
        <dbReference type="ARBA" id="ARBA00022605"/>
    </source>
</evidence>
<comment type="catalytic activity">
    <reaction evidence="1 18">
        <text>7-phospho-2-dehydro-3-deoxy-D-arabino-heptonate = 3-dehydroquinate + phosphate</text>
        <dbReference type="Rhea" id="RHEA:21968"/>
        <dbReference type="ChEBI" id="CHEBI:32364"/>
        <dbReference type="ChEBI" id="CHEBI:43474"/>
        <dbReference type="ChEBI" id="CHEBI:58394"/>
        <dbReference type="EC" id="4.2.3.4"/>
    </reaction>
</comment>
<comment type="cofactor">
    <cofactor evidence="18">
        <name>Co(2+)</name>
        <dbReference type="ChEBI" id="CHEBI:48828"/>
    </cofactor>
    <cofactor evidence="18">
        <name>Zn(2+)</name>
        <dbReference type="ChEBI" id="CHEBI:29105"/>
    </cofactor>
    <text evidence="18">Binds 1 divalent metal cation per subunit. Can use either Co(2+) or Zn(2+).</text>
</comment>
<keyword evidence="10 18" id="KW-0028">Amino-acid biosynthesis</keyword>
<evidence type="ECO:0000256" key="4">
    <source>
        <dbReference type="ARBA" id="ARBA00004496"/>
    </source>
</evidence>
<comment type="subcellular location">
    <subcellularLocation>
        <location evidence="4 18">Cytoplasm</location>
    </subcellularLocation>
</comment>
<dbReference type="AlphaFoldDB" id="A0A1H2WQL4"/>
<keyword evidence="17 18" id="KW-0170">Cobalt</keyword>
<dbReference type="GO" id="GO:0003856">
    <property type="term" value="F:3-dehydroquinate synthase activity"/>
    <property type="evidence" value="ECO:0007669"/>
    <property type="project" value="UniProtKB-UniRule"/>
</dbReference>
<dbReference type="GO" id="GO:0008652">
    <property type="term" value="P:amino acid biosynthetic process"/>
    <property type="evidence" value="ECO:0007669"/>
    <property type="project" value="UniProtKB-KW"/>
</dbReference>
<evidence type="ECO:0000256" key="17">
    <source>
        <dbReference type="ARBA" id="ARBA00023285"/>
    </source>
</evidence>
<evidence type="ECO:0000313" key="22">
    <source>
        <dbReference type="Proteomes" id="UP000182589"/>
    </source>
</evidence>
<evidence type="ECO:0000256" key="6">
    <source>
        <dbReference type="ARBA" id="ARBA00005412"/>
    </source>
</evidence>
<feature type="binding site" evidence="18">
    <location>
        <begin position="132"/>
        <end position="133"/>
    </location>
    <ligand>
        <name>NAD(+)</name>
        <dbReference type="ChEBI" id="CHEBI:57540"/>
    </ligand>
</feature>
<dbReference type="InterPro" id="IPR030963">
    <property type="entry name" value="DHQ_synth_fam"/>
</dbReference>
<dbReference type="FunFam" id="3.40.50.1970:FF:000007">
    <property type="entry name" value="Pentafunctional AROM polypeptide"/>
    <property type="match status" value="1"/>
</dbReference>
<feature type="binding site" evidence="18">
    <location>
        <position position="153"/>
    </location>
    <ligand>
        <name>NAD(+)</name>
        <dbReference type="ChEBI" id="CHEBI:57540"/>
    </ligand>
</feature>
<keyword evidence="14 18" id="KW-0520">NAD</keyword>
<keyword evidence="13 18" id="KW-0862">Zinc</keyword>
<dbReference type="EMBL" id="FNOJ01000016">
    <property type="protein sequence ID" value="SDW82746.1"/>
    <property type="molecule type" value="Genomic_DNA"/>
</dbReference>
<dbReference type="GO" id="GO:0009423">
    <property type="term" value="P:chorismate biosynthetic process"/>
    <property type="evidence" value="ECO:0007669"/>
    <property type="project" value="UniProtKB-UniRule"/>
</dbReference>
<reference evidence="22" key="1">
    <citation type="submission" date="2016-10" db="EMBL/GenBank/DDBJ databases">
        <authorList>
            <person name="Varghese N."/>
        </authorList>
    </citation>
    <scope>NUCLEOTIDE SEQUENCE [LARGE SCALE GENOMIC DNA]</scope>
    <source>
        <strain evidence="22">DSM 12489</strain>
    </source>
</reference>
<feature type="binding site" evidence="18">
    <location>
        <position position="186"/>
    </location>
    <ligand>
        <name>Zn(2+)</name>
        <dbReference type="ChEBI" id="CHEBI:29105"/>
    </ligand>
</feature>
<dbReference type="Pfam" id="PF01761">
    <property type="entry name" value="DHQ_synthase"/>
    <property type="match status" value="1"/>
</dbReference>
<keyword evidence="11 18" id="KW-0479">Metal-binding</keyword>
<dbReference type="CDD" id="cd08195">
    <property type="entry name" value="DHQS"/>
    <property type="match status" value="1"/>
</dbReference>
<dbReference type="NCBIfam" id="TIGR01357">
    <property type="entry name" value="aroB"/>
    <property type="match status" value="1"/>
</dbReference>
<evidence type="ECO:0000256" key="15">
    <source>
        <dbReference type="ARBA" id="ARBA00023141"/>
    </source>
</evidence>
<dbReference type="UniPathway" id="UPA00053">
    <property type="reaction ID" value="UER00085"/>
</dbReference>
<comment type="cofactor">
    <cofactor evidence="3">
        <name>Zn(2+)</name>
        <dbReference type="ChEBI" id="CHEBI:29105"/>
    </cofactor>
</comment>
<keyword evidence="15 18" id="KW-0057">Aromatic amino acid biosynthesis</keyword>
<dbReference type="Pfam" id="PF24621">
    <property type="entry name" value="DHQS_C"/>
    <property type="match status" value="1"/>
</dbReference>
<dbReference type="Gene3D" id="3.40.50.1970">
    <property type="match status" value="1"/>
</dbReference>
<evidence type="ECO:0000256" key="1">
    <source>
        <dbReference type="ARBA" id="ARBA00001393"/>
    </source>
</evidence>
<comment type="similarity">
    <text evidence="6 18">Belongs to the sugar phosphate cyclases superfamily. Dehydroquinate synthase family.</text>
</comment>
<sequence length="364" mass="39143">MRTLTIVSERHTYPVIVGAGALSRLPGVLDEAGLGGRHIAIVTDDTVRKQPIAEELVTALEQGSFTYSFIEIPAGDAHKSLDTAVSVYGELLAIGFRRSDVIVALGGGVVGDLAGFVAATYMRGVPFIQAPTTLLAHDSALGGKVGVNLPQGKNLVGAFYPPKAVVFDTRALLSLPQRQWVNGMAEVIKHALIGDADLFATLEAQPLRQCPDAAVLEPILADAMQVKVNIVNADEHETGLRQILNVGHTIGHAVEQCSDYELGHGEAIAIGLVLEADLAVMRGMLTMEARDRLVQLLLAHGLPIRPQERDFAEIAKRIQVDKKHGRRGWTFALPQAIGRVEVVSGVEEDEVRRVYQRALEGESA</sequence>
<dbReference type="Proteomes" id="UP000182589">
    <property type="component" value="Unassembled WGS sequence"/>
</dbReference>
<feature type="binding site" evidence="18">
    <location>
        <position position="144"/>
    </location>
    <ligand>
        <name>NAD(+)</name>
        <dbReference type="ChEBI" id="CHEBI:57540"/>
    </ligand>
</feature>
<evidence type="ECO:0000313" key="21">
    <source>
        <dbReference type="EMBL" id="SDW82746.1"/>
    </source>
</evidence>
<evidence type="ECO:0000256" key="9">
    <source>
        <dbReference type="ARBA" id="ARBA00022490"/>
    </source>
</evidence>
<feature type="binding site" evidence="18">
    <location>
        <begin position="108"/>
        <end position="112"/>
    </location>
    <ligand>
        <name>NAD(+)</name>
        <dbReference type="ChEBI" id="CHEBI:57540"/>
    </ligand>
</feature>
<dbReference type="PANTHER" id="PTHR43622">
    <property type="entry name" value="3-DEHYDROQUINATE SYNTHASE"/>
    <property type="match status" value="1"/>
</dbReference>
<keyword evidence="22" id="KW-1185">Reference proteome</keyword>
<dbReference type="GO" id="GO:0005737">
    <property type="term" value="C:cytoplasm"/>
    <property type="evidence" value="ECO:0007669"/>
    <property type="project" value="UniProtKB-SubCell"/>
</dbReference>
<evidence type="ECO:0000256" key="3">
    <source>
        <dbReference type="ARBA" id="ARBA00001947"/>
    </source>
</evidence>
<organism evidence="21 22">
    <name type="scientific">Alicyclobacillus hesperidum</name>
    <dbReference type="NCBI Taxonomy" id="89784"/>
    <lineage>
        <taxon>Bacteria</taxon>
        <taxon>Bacillati</taxon>
        <taxon>Bacillota</taxon>
        <taxon>Bacilli</taxon>
        <taxon>Bacillales</taxon>
        <taxon>Alicyclobacillaceae</taxon>
        <taxon>Alicyclobacillus</taxon>
    </lineage>
</organism>
<evidence type="ECO:0000259" key="20">
    <source>
        <dbReference type="Pfam" id="PF24621"/>
    </source>
</evidence>
<keyword evidence="16 18" id="KW-0456">Lyase</keyword>
<dbReference type="PIRSF" id="PIRSF001455">
    <property type="entry name" value="DHQ_synth"/>
    <property type="match status" value="1"/>
</dbReference>
<dbReference type="GO" id="GO:0000166">
    <property type="term" value="F:nucleotide binding"/>
    <property type="evidence" value="ECO:0007669"/>
    <property type="project" value="UniProtKB-KW"/>
</dbReference>
<dbReference type="STRING" id="89784.SAMN04489725_11636"/>
<proteinExistence type="inferred from homology"/>
<dbReference type="InterPro" id="IPR056179">
    <property type="entry name" value="DHQS_C"/>
</dbReference>
<dbReference type="Gene3D" id="1.20.1090.10">
    <property type="entry name" value="Dehydroquinate synthase-like - alpha domain"/>
    <property type="match status" value="1"/>
</dbReference>
<evidence type="ECO:0000256" key="2">
    <source>
        <dbReference type="ARBA" id="ARBA00001911"/>
    </source>
</evidence>
<evidence type="ECO:0000256" key="7">
    <source>
        <dbReference type="ARBA" id="ARBA00013031"/>
    </source>
</evidence>
<evidence type="ECO:0000256" key="13">
    <source>
        <dbReference type="ARBA" id="ARBA00022833"/>
    </source>
</evidence>
<keyword evidence="12 18" id="KW-0547">Nucleotide-binding</keyword>
<comment type="function">
    <text evidence="18">Catalyzes the conversion of 3-deoxy-D-arabino-heptulosonate 7-phosphate (DAHP) to dehydroquinate (DHQ).</text>
</comment>
<evidence type="ECO:0000256" key="14">
    <source>
        <dbReference type="ARBA" id="ARBA00023027"/>
    </source>
</evidence>
<evidence type="ECO:0000256" key="18">
    <source>
        <dbReference type="HAMAP-Rule" id="MF_00110"/>
    </source>
</evidence>
<feature type="domain" description="3-dehydroquinate synthase N-terminal" evidence="19">
    <location>
        <begin position="70"/>
        <end position="180"/>
    </location>
</feature>
<dbReference type="PANTHER" id="PTHR43622:SF7">
    <property type="entry name" value="3-DEHYDROQUINATE SYNTHASE, CHLOROPLASTIC"/>
    <property type="match status" value="1"/>
</dbReference>
<dbReference type="GO" id="GO:0009073">
    <property type="term" value="P:aromatic amino acid family biosynthetic process"/>
    <property type="evidence" value="ECO:0007669"/>
    <property type="project" value="UniProtKB-KW"/>
</dbReference>
<evidence type="ECO:0000256" key="12">
    <source>
        <dbReference type="ARBA" id="ARBA00022741"/>
    </source>
</evidence>
<feature type="domain" description="3-dehydroquinate synthase C-terminal" evidence="20">
    <location>
        <begin position="183"/>
        <end position="323"/>
    </location>
</feature>
<dbReference type="GO" id="GO:0046872">
    <property type="term" value="F:metal ion binding"/>
    <property type="evidence" value="ECO:0007669"/>
    <property type="project" value="UniProtKB-KW"/>
</dbReference>
<evidence type="ECO:0000256" key="16">
    <source>
        <dbReference type="ARBA" id="ARBA00023239"/>
    </source>
</evidence>
<feature type="binding site" evidence="18">
    <location>
        <position position="264"/>
    </location>
    <ligand>
        <name>Zn(2+)</name>
        <dbReference type="ChEBI" id="CHEBI:29105"/>
    </ligand>
</feature>
<evidence type="ECO:0000259" key="19">
    <source>
        <dbReference type="Pfam" id="PF01761"/>
    </source>
</evidence>
<dbReference type="RefSeq" id="WP_006447529.1">
    <property type="nucleotide sequence ID" value="NZ_FNOJ01000016.1"/>
</dbReference>
<evidence type="ECO:0000256" key="5">
    <source>
        <dbReference type="ARBA" id="ARBA00004661"/>
    </source>
</evidence>
<comment type="pathway">
    <text evidence="5 18">Metabolic intermediate biosynthesis; chorismate biosynthesis; chorismate from D-erythrose 4-phosphate and phosphoenolpyruvate: step 2/7.</text>
</comment>
<keyword evidence="9 18" id="KW-0963">Cytoplasm</keyword>
<comment type="cofactor">
    <cofactor evidence="2 18">
        <name>NAD(+)</name>
        <dbReference type="ChEBI" id="CHEBI:57540"/>
    </cofactor>
</comment>
<accession>A0A1H2WQL4</accession>
<evidence type="ECO:0000256" key="11">
    <source>
        <dbReference type="ARBA" id="ARBA00022723"/>
    </source>
</evidence>
<dbReference type="InterPro" id="IPR030960">
    <property type="entry name" value="DHQS/DOIS_N"/>
</dbReference>